<evidence type="ECO:0000313" key="3">
    <source>
        <dbReference type="EMBL" id="TWJ14649.1"/>
    </source>
</evidence>
<organism evidence="3 4">
    <name type="scientific">Stackebrandtia albiflava</name>
    <dbReference type="NCBI Taxonomy" id="406432"/>
    <lineage>
        <taxon>Bacteria</taxon>
        <taxon>Bacillati</taxon>
        <taxon>Actinomycetota</taxon>
        <taxon>Actinomycetes</taxon>
        <taxon>Glycomycetales</taxon>
        <taxon>Glycomycetaceae</taxon>
        <taxon>Stackebrandtia</taxon>
    </lineage>
</organism>
<feature type="domain" description="DUF4132" evidence="1">
    <location>
        <begin position="399"/>
        <end position="574"/>
    </location>
</feature>
<dbReference type="Pfam" id="PF13569">
    <property type="entry name" value="DUF4132"/>
    <property type="match status" value="1"/>
</dbReference>
<dbReference type="Proteomes" id="UP000321617">
    <property type="component" value="Unassembled WGS sequence"/>
</dbReference>
<protein>
    <submittedName>
        <fullName evidence="3">Uncharacterized protein DUF4132</fullName>
    </submittedName>
</protein>
<sequence>MSKTVTPERITALVEARDVEGLYEAFAQLAAHRSLFWLTGEAPHVAALDALPADERKALGDRLHGSTRYGRSRPWLVKARLRNLCELLRLRHRDQGVTDRHRKLMTEAAGMWACWPAIRLQDALERYRAAGEPVDPRVVATARRTASSGDESDQFRLFMATWREPVLNPGEVWSDEVIADLKSLPPAWTDLVFHAATVSGSKPTRKWLTEAERLVAAVGPGEETVERIGRWLALVGAGRSEATTIDAQYYVDHIDSYNSEVARGLAWTLGLLPGTAESARVLGATVEAMLRKVPGVGPYSPKIANAAVYALAAADGEHALAQLARLASTVKFKGTLKVIGNQLDAKAEALGITRDEIEEMSVPGYGMTEVGRLDRELGDCRAILTVTDAPRLTWVNAAGKTVKTAPAAVRRDHAESVKELKGLVKDVSKMLTAQSERLDRQFLACRTWRGETWRRRYAEHPLLGVLARRLIWRAGDVAFGFAEDAWRDVDGEPVEVADTDEVTLWHPIGREIDEIIAWRDFLERYRVVQPFKQAYREVYLLTAAEENTRVYSNRFAAHIIRQHQFHALTAARGWRNKLRLMVDDEYPPAHKELPQWGLRAEFWVEGVGDQYGVDSTETGSYLRLATDQIRFYRIDAPENLAHAGGGGYEQWVSQDQRPAEPLPLAEVPPLVLSEILRDVDLFVGVASVGNDPTWSDGGPDGRFREYWQSYSFGELTATAETRRTLLERLVPRLAIRDRAHVEGRFLVVRGDIRTYKIHLGSGNILMTPNDQYLCIVPGQFVAGSGAPDFLPFEGDRLLSVILSKALLLAKDTAITDPTITSQIGAAPVAV</sequence>
<reference evidence="3 4" key="1">
    <citation type="journal article" date="2013" name="Stand. Genomic Sci.">
        <title>Genomic Encyclopedia of Type Strains, Phase I: The one thousand microbial genomes (KMG-I) project.</title>
        <authorList>
            <person name="Kyrpides N.C."/>
            <person name="Woyke T."/>
            <person name="Eisen J.A."/>
            <person name="Garrity G."/>
            <person name="Lilburn T.G."/>
            <person name="Beck B.J."/>
            <person name="Whitman W.B."/>
            <person name="Hugenholtz P."/>
            <person name="Klenk H.P."/>
        </authorList>
    </citation>
    <scope>NUCLEOTIDE SEQUENCE [LARGE SCALE GENOMIC DNA]</scope>
    <source>
        <strain evidence="3 4">DSM 45044</strain>
    </source>
</reference>
<proteinExistence type="predicted"/>
<dbReference type="OrthoDB" id="9763697at2"/>
<name>A0A562V9T8_9ACTN</name>
<dbReference type="EMBL" id="VLLL01000005">
    <property type="protein sequence ID" value="TWJ14649.1"/>
    <property type="molecule type" value="Genomic_DNA"/>
</dbReference>
<evidence type="ECO:0000313" key="4">
    <source>
        <dbReference type="Proteomes" id="UP000321617"/>
    </source>
</evidence>
<dbReference type="InterPro" id="IPR025406">
    <property type="entry name" value="DUF4132"/>
</dbReference>
<keyword evidence="4" id="KW-1185">Reference proteome</keyword>
<dbReference type="RefSeq" id="WP_147132032.1">
    <property type="nucleotide sequence ID" value="NZ_BAABIJ010000001.1"/>
</dbReference>
<dbReference type="Pfam" id="PF24879">
    <property type="entry name" value="DUF7737"/>
    <property type="match status" value="1"/>
</dbReference>
<feature type="domain" description="DUF7737" evidence="2">
    <location>
        <begin position="719"/>
        <end position="823"/>
    </location>
</feature>
<accession>A0A562V9T8</accession>
<comment type="caution">
    <text evidence="3">The sequence shown here is derived from an EMBL/GenBank/DDBJ whole genome shotgun (WGS) entry which is preliminary data.</text>
</comment>
<dbReference type="AlphaFoldDB" id="A0A562V9T8"/>
<evidence type="ECO:0000259" key="2">
    <source>
        <dbReference type="Pfam" id="PF24879"/>
    </source>
</evidence>
<gene>
    <name evidence="3" type="ORF">LX16_0336</name>
</gene>
<evidence type="ECO:0000259" key="1">
    <source>
        <dbReference type="Pfam" id="PF13569"/>
    </source>
</evidence>
<dbReference type="InterPro" id="IPR056639">
    <property type="entry name" value="DUF7737"/>
</dbReference>